<evidence type="ECO:0000259" key="7">
    <source>
        <dbReference type="PROSITE" id="PS50011"/>
    </source>
</evidence>
<dbReference type="EMBL" id="CAHIKZ030002815">
    <property type="protein sequence ID" value="CAE1292618.1"/>
    <property type="molecule type" value="Genomic_DNA"/>
</dbReference>
<sequence length="347" mass="40264">MGEHLPNTLTIKTKTHSILDDYIIYWKDKLGTGISGPVRSCKKLSTGERFAVKCLPDTMKTRMEINLHVLCSGHPHIVSVYDVFANDVQFPGECHPRPRLLMVMELMEGGELFDRISKERCFTEKRATFYMKQIASAIKRCHSLNIAHRDLKPENLLLKDNSEDALVKLTDFGFAKFDNGKLMTPHFTPYYVAPQRILFLFQSCDMWSLGVILYIMLCGYPPFYSETPSRQLSVEMKRKILTGDYEFPEEDWEFISPAAKDVVRGLLHVEPIHRMSVDDLEQSPWLKKNAPETVLHSPSIIANKNAQEDMKIFFSETFLTMRQRKNFINLKTPFKVNNPIIRKRQRR</sequence>
<evidence type="ECO:0000256" key="4">
    <source>
        <dbReference type="ARBA" id="ARBA00022741"/>
    </source>
</evidence>
<comment type="caution">
    <text evidence="8">The sequence shown here is derived from an EMBL/GenBank/DDBJ whole genome shotgun (WGS) entry which is preliminary data.</text>
</comment>
<dbReference type="GO" id="GO:0004674">
    <property type="term" value="F:protein serine/threonine kinase activity"/>
    <property type="evidence" value="ECO:0007669"/>
    <property type="project" value="UniProtKB-KW"/>
</dbReference>
<dbReference type="InterPro" id="IPR011009">
    <property type="entry name" value="Kinase-like_dom_sf"/>
</dbReference>
<feature type="domain" description="Protein kinase" evidence="7">
    <location>
        <begin position="24"/>
        <end position="286"/>
    </location>
</feature>
<accession>A0A812DBM1</accession>
<evidence type="ECO:0000256" key="2">
    <source>
        <dbReference type="ARBA" id="ARBA00022527"/>
    </source>
</evidence>
<dbReference type="SUPFAM" id="SSF56112">
    <property type="entry name" value="Protein kinase-like (PK-like)"/>
    <property type="match status" value="1"/>
</dbReference>
<keyword evidence="6" id="KW-0067">ATP-binding</keyword>
<keyword evidence="5" id="KW-0418">Kinase</keyword>
<evidence type="ECO:0000256" key="1">
    <source>
        <dbReference type="ARBA" id="ARBA00006692"/>
    </source>
</evidence>
<keyword evidence="4" id="KW-0547">Nucleotide-binding</keyword>
<protein>
    <submittedName>
        <fullName evidence="8">MAPKAPK5</fullName>
        <ecNumber evidence="8">2.7.11.1</ecNumber>
    </submittedName>
</protein>
<evidence type="ECO:0000256" key="6">
    <source>
        <dbReference type="ARBA" id="ARBA00022840"/>
    </source>
</evidence>
<dbReference type="GO" id="GO:0005524">
    <property type="term" value="F:ATP binding"/>
    <property type="evidence" value="ECO:0007669"/>
    <property type="project" value="UniProtKB-KW"/>
</dbReference>
<keyword evidence="9" id="KW-1185">Reference proteome</keyword>
<evidence type="ECO:0000256" key="5">
    <source>
        <dbReference type="ARBA" id="ARBA00022777"/>
    </source>
</evidence>
<dbReference type="OrthoDB" id="40902at2759"/>
<dbReference type="AlphaFoldDB" id="A0A812DBM1"/>
<evidence type="ECO:0000313" key="8">
    <source>
        <dbReference type="EMBL" id="CAE1292618.1"/>
    </source>
</evidence>
<dbReference type="FunFam" id="3.30.200.20:FF:000209">
    <property type="entry name" value="MAP kinase-activated protein kinase 5 isoform X1"/>
    <property type="match status" value="1"/>
</dbReference>
<dbReference type="EC" id="2.7.11.1" evidence="8"/>
<evidence type="ECO:0000256" key="3">
    <source>
        <dbReference type="ARBA" id="ARBA00022679"/>
    </source>
</evidence>
<dbReference type="SMART" id="SM00220">
    <property type="entry name" value="S_TKc"/>
    <property type="match status" value="1"/>
</dbReference>
<proteinExistence type="inferred from homology"/>
<dbReference type="Gene3D" id="3.30.200.20">
    <property type="entry name" value="Phosphorylase Kinase, domain 1"/>
    <property type="match status" value="1"/>
</dbReference>
<dbReference type="InterPro" id="IPR008271">
    <property type="entry name" value="Ser/Thr_kinase_AS"/>
</dbReference>
<dbReference type="PROSITE" id="PS50011">
    <property type="entry name" value="PROTEIN_KINASE_DOM"/>
    <property type="match status" value="1"/>
</dbReference>
<keyword evidence="3 8" id="KW-0808">Transferase</keyword>
<dbReference type="PANTHER" id="PTHR24349">
    <property type="entry name" value="SERINE/THREONINE-PROTEIN KINASE"/>
    <property type="match status" value="1"/>
</dbReference>
<evidence type="ECO:0000313" key="9">
    <source>
        <dbReference type="Proteomes" id="UP000597762"/>
    </source>
</evidence>
<dbReference type="InterPro" id="IPR050205">
    <property type="entry name" value="CDPK_Ser/Thr_kinases"/>
</dbReference>
<dbReference type="Proteomes" id="UP000597762">
    <property type="component" value="Unassembled WGS sequence"/>
</dbReference>
<dbReference type="PROSITE" id="PS00108">
    <property type="entry name" value="PROTEIN_KINASE_ST"/>
    <property type="match status" value="1"/>
</dbReference>
<gene>
    <name evidence="8" type="ORF">SPHA_49364</name>
</gene>
<dbReference type="Pfam" id="PF00069">
    <property type="entry name" value="Pkinase"/>
    <property type="match status" value="1"/>
</dbReference>
<dbReference type="InterPro" id="IPR000719">
    <property type="entry name" value="Prot_kinase_dom"/>
</dbReference>
<keyword evidence="2" id="KW-0723">Serine/threonine-protein kinase</keyword>
<reference evidence="8" key="1">
    <citation type="submission" date="2021-01" db="EMBL/GenBank/DDBJ databases">
        <authorList>
            <person name="Li R."/>
            <person name="Bekaert M."/>
        </authorList>
    </citation>
    <scope>NUCLEOTIDE SEQUENCE</scope>
    <source>
        <strain evidence="8">Farmed</strain>
    </source>
</reference>
<organism evidence="8 9">
    <name type="scientific">Acanthosepion pharaonis</name>
    <name type="common">Pharaoh cuttlefish</name>
    <name type="synonym">Sepia pharaonis</name>
    <dbReference type="NCBI Taxonomy" id="158019"/>
    <lineage>
        <taxon>Eukaryota</taxon>
        <taxon>Metazoa</taxon>
        <taxon>Spiralia</taxon>
        <taxon>Lophotrochozoa</taxon>
        <taxon>Mollusca</taxon>
        <taxon>Cephalopoda</taxon>
        <taxon>Coleoidea</taxon>
        <taxon>Decapodiformes</taxon>
        <taxon>Sepiida</taxon>
        <taxon>Sepiina</taxon>
        <taxon>Sepiidae</taxon>
        <taxon>Acanthosepion</taxon>
    </lineage>
</organism>
<name>A0A812DBM1_ACAPH</name>
<dbReference type="Gene3D" id="1.10.510.10">
    <property type="entry name" value="Transferase(Phosphotransferase) domain 1"/>
    <property type="match status" value="1"/>
</dbReference>
<comment type="similarity">
    <text evidence="1">Belongs to the protein kinase superfamily. CAMK Ser/Thr protein kinase family.</text>
</comment>